<dbReference type="AlphaFoldDB" id="A0AA39QV28"/>
<gene>
    <name evidence="2" type="ORF">JMJ35_008337</name>
</gene>
<reference evidence="2" key="1">
    <citation type="submission" date="2023-03" db="EMBL/GenBank/DDBJ databases">
        <title>Complete genome of Cladonia borealis.</title>
        <authorList>
            <person name="Park H."/>
        </authorList>
    </citation>
    <scope>NUCLEOTIDE SEQUENCE</scope>
    <source>
        <strain evidence="2">ANT050790</strain>
    </source>
</reference>
<protein>
    <recommendedName>
        <fullName evidence="1">Heterokaryon incompatibility domain-containing protein</fullName>
    </recommendedName>
</protein>
<comment type="caution">
    <text evidence="2">The sequence shown here is derived from an EMBL/GenBank/DDBJ whole genome shotgun (WGS) entry which is preliminary data.</text>
</comment>
<feature type="domain" description="Heterokaryon incompatibility" evidence="1">
    <location>
        <begin position="326"/>
        <end position="411"/>
    </location>
</feature>
<dbReference type="Proteomes" id="UP001166286">
    <property type="component" value="Unassembled WGS sequence"/>
</dbReference>
<dbReference type="EMBL" id="JAFEKC020000019">
    <property type="protein sequence ID" value="KAK0508966.1"/>
    <property type="molecule type" value="Genomic_DNA"/>
</dbReference>
<accession>A0AA39QV28</accession>
<evidence type="ECO:0000259" key="1">
    <source>
        <dbReference type="Pfam" id="PF06985"/>
    </source>
</evidence>
<dbReference type="InterPro" id="IPR010730">
    <property type="entry name" value="HET"/>
</dbReference>
<dbReference type="PANTHER" id="PTHR39596:SF2">
    <property type="entry name" value="HET DOMAIN PROTEIN (AFU_ORTHOLOGUE AFUA_1G17550)-RELATED"/>
    <property type="match status" value="1"/>
</dbReference>
<keyword evidence="3" id="KW-1185">Reference proteome</keyword>
<evidence type="ECO:0000313" key="3">
    <source>
        <dbReference type="Proteomes" id="UP001166286"/>
    </source>
</evidence>
<organism evidence="2 3">
    <name type="scientific">Cladonia borealis</name>
    <dbReference type="NCBI Taxonomy" id="184061"/>
    <lineage>
        <taxon>Eukaryota</taxon>
        <taxon>Fungi</taxon>
        <taxon>Dikarya</taxon>
        <taxon>Ascomycota</taxon>
        <taxon>Pezizomycotina</taxon>
        <taxon>Lecanoromycetes</taxon>
        <taxon>OSLEUM clade</taxon>
        <taxon>Lecanoromycetidae</taxon>
        <taxon>Lecanorales</taxon>
        <taxon>Lecanorineae</taxon>
        <taxon>Cladoniaceae</taxon>
        <taxon>Cladonia</taxon>
    </lineage>
</organism>
<evidence type="ECO:0000313" key="2">
    <source>
        <dbReference type="EMBL" id="KAK0508966.1"/>
    </source>
</evidence>
<dbReference type="PANTHER" id="PTHR39596">
    <property type="match status" value="1"/>
</dbReference>
<dbReference type="Pfam" id="PF06985">
    <property type="entry name" value="HET"/>
    <property type="match status" value="1"/>
</dbReference>
<sequence>MEHLPISKEPSCFTREPIPYVCRVVYDNGDFLTYPMRIEALPALSAGGTTPGFLSERHSRFLRSMSKQEIEPILQTWLFFGLLHEILGNLYRPEDFVRDTEDADGHSKILNTSALVGVLDQWVVQIQSKTIERPSYDHIAECLRLCWAVLYAVPEDFSQAMKVSLASVGEVIEIAVNWKVFEIEDYCRENKCPGIWHLLCDKLPWKDNLLASGWCPSQVEKLLQTGGLKLQTLYFLGGFSQSSDSRTHQHCAKDRCIAYQVDLDEYQLQHTKQNCDCGGELSIDPWLLRDVLLKRPNSLPLLRINGSSETDKLSIEIVPSEKNTQYVALSHVWADGLGNARRNALARCQIFRLSKLVKALNAAENQSTQELLLWCDTLCCPTEPDDAKNLALSRMTRTYEKAAFVLVLTSALLIHNSESLSYEEMWTMTMISAWMQRVWTLQEAVLGANDRRLWFQFKDKAVRSRTIAKGIYARCEPTVGRIGIMQSLFIGMSKIFFRDLVECRERGVGLSEVDMALQGRSISYAFDEPLVIGTLLGLDTDEILSGPKESRIHRMWSLMFSAPQGIPKDVIFRACPKMEEPGFRWAPATLLTSARAMAFKQGIGQGYPSSKGLVVGLAGHRITMPQQRKGLSWNPWNAPELPSLCNSLSVRSEDGSWYMLSRQFPVERDSFLSDKTLRVLLQYGLELQGREMWIARLTTFSSPDGMHRVVPGLILTVAEEAQGIKYARRELITEIVPWAAPIQKLHELGFELAQQLSRDRVGQKIAEFEEDGAYIESVAWKAASEALQSKVLEIVRSEEIAERVAEAGHDREELVPFQLLYGYILTIFNGGYANLTDVVSEEQQWCID</sequence>
<proteinExistence type="predicted"/>
<name>A0AA39QV28_9LECA</name>